<name>A0A1G7GGA9_9FLAO</name>
<reference evidence="3" key="1">
    <citation type="submission" date="2016-10" db="EMBL/GenBank/DDBJ databases">
        <authorList>
            <person name="Varghese N."/>
            <person name="Submissions S."/>
        </authorList>
    </citation>
    <scope>NUCLEOTIDE SEQUENCE [LARGE SCALE GENOMIC DNA]</scope>
    <source>
        <strain evidence="3">DSM 24729</strain>
    </source>
</reference>
<dbReference type="Gene3D" id="3.10.620.30">
    <property type="match status" value="1"/>
</dbReference>
<dbReference type="InterPro" id="IPR038765">
    <property type="entry name" value="Papain-like_cys_pep_sf"/>
</dbReference>
<dbReference type="InterPro" id="IPR002931">
    <property type="entry name" value="Transglutaminase-like"/>
</dbReference>
<dbReference type="SMART" id="SM00460">
    <property type="entry name" value="TGc"/>
    <property type="match status" value="1"/>
</dbReference>
<protein>
    <submittedName>
        <fullName evidence="2">Transglutaminase-like enzyme, putative cysteine protease</fullName>
    </submittedName>
</protein>
<accession>A0A1G7GGA9</accession>
<dbReference type="SUPFAM" id="SSF54001">
    <property type="entry name" value="Cysteine proteinases"/>
    <property type="match status" value="1"/>
</dbReference>
<evidence type="ECO:0000259" key="1">
    <source>
        <dbReference type="SMART" id="SM00460"/>
    </source>
</evidence>
<dbReference type="PANTHER" id="PTHR33490">
    <property type="entry name" value="BLR5614 PROTEIN-RELATED"/>
    <property type="match status" value="1"/>
</dbReference>
<evidence type="ECO:0000313" key="3">
    <source>
        <dbReference type="Proteomes" id="UP000182114"/>
    </source>
</evidence>
<keyword evidence="2" id="KW-0378">Hydrolase</keyword>
<sequence>MIYQVKHKTVYEYQSMVSLCHNIVFQVSGNNALQEINSTKCTIDPEPNFIMEREDFFENKYFYFSLQKAHKKLVVESTNEITVHPPTWLSINPAETPAWESVVKLLQSIDTSNDIRQFYLESPHVTFLTAIRAYALVSFTPNRPIMEAMHELNTRIYTDFTFTPGFTEISTPLEEVFKHKKGVCQDYAHFGLACVRSIGLSARYISGYIETIPPPGKPKLAGADASHAWMSLYIPDIGWVEFDATNNLLVSDQHIRVAKGRDFSDVVPLKGIVYSGGGQHMTVTVDVTRKN</sequence>
<evidence type="ECO:0000313" key="2">
    <source>
        <dbReference type="EMBL" id="SDE87164.1"/>
    </source>
</evidence>
<dbReference type="PANTHER" id="PTHR33490:SF7">
    <property type="entry name" value="BLR2979 PROTEIN"/>
    <property type="match status" value="1"/>
</dbReference>
<dbReference type="GO" id="GO:0008233">
    <property type="term" value="F:peptidase activity"/>
    <property type="evidence" value="ECO:0007669"/>
    <property type="project" value="UniProtKB-KW"/>
</dbReference>
<dbReference type="GO" id="GO:0006508">
    <property type="term" value="P:proteolysis"/>
    <property type="evidence" value="ECO:0007669"/>
    <property type="project" value="UniProtKB-KW"/>
</dbReference>
<dbReference type="Pfam" id="PF08379">
    <property type="entry name" value="Bact_transglu_N"/>
    <property type="match status" value="1"/>
</dbReference>
<dbReference type="EMBL" id="FNBD01000004">
    <property type="protein sequence ID" value="SDE87164.1"/>
    <property type="molecule type" value="Genomic_DNA"/>
</dbReference>
<organism evidence="2 3">
    <name type="scientific">Cellulophaga baltica</name>
    <dbReference type="NCBI Taxonomy" id="76594"/>
    <lineage>
        <taxon>Bacteria</taxon>
        <taxon>Pseudomonadati</taxon>
        <taxon>Bacteroidota</taxon>
        <taxon>Flavobacteriia</taxon>
        <taxon>Flavobacteriales</taxon>
        <taxon>Flavobacteriaceae</taxon>
        <taxon>Cellulophaga</taxon>
    </lineage>
</organism>
<keyword evidence="2" id="KW-0645">Protease</keyword>
<gene>
    <name evidence="2" type="ORF">SAMN04487992_104362</name>
</gene>
<keyword evidence="3" id="KW-1185">Reference proteome</keyword>
<feature type="domain" description="Transglutaminase-like" evidence="1">
    <location>
        <begin position="176"/>
        <end position="246"/>
    </location>
</feature>
<proteinExistence type="predicted"/>
<dbReference type="Pfam" id="PF01841">
    <property type="entry name" value="Transglut_core"/>
    <property type="match status" value="1"/>
</dbReference>
<dbReference type="RefSeq" id="WP_074538182.1">
    <property type="nucleotide sequence ID" value="NZ_FNBD01000004.1"/>
</dbReference>
<dbReference type="eggNOG" id="COG1305">
    <property type="taxonomic scope" value="Bacteria"/>
</dbReference>
<dbReference type="Proteomes" id="UP000182114">
    <property type="component" value="Unassembled WGS sequence"/>
</dbReference>
<dbReference type="AlphaFoldDB" id="A0A1G7GGA9"/>
<dbReference type="InterPro" id="IPR013589">
    <property type="entry name" value="Bac_transglu_N"/>
</dbReference>